<feature type="transmembrane region" description="Helical" evidence="10">
    <location>
        <begin position="228"/>
        <end position="246"/>
    </location>
</feature>
<sequence length="657" mass="73505">MAINNSSSYTTGMDGTIISEEVCLKIPPKITSRGFTAMLLENDRRKSVMDYSVPRLHLGCRLCSHSINSWSDQEIGTVNVHLPGNYFGSRDGRSLRLRFLYILKWGEDGPQLDVQVREEGCMNRFPHCGGAGDILLALSAALIGDIVTLALTMFSIMMKTWLEQGTKSVLIDIGLALLFVLFVAFVLRPGMKWSELVRLHVLYGPFIIGLAVLDGPPLGSALVEKLEPIVLGLFLPVFAATCGLRFEPSYLKNTNEFAYHQAIAAVVALVIKFGVSFVLPLLCKMPQRDSMTLAFIMTSKGIVEMGSYSIMNDTRYIKGYIRSHDERASCQLSQLSFGWALEMGFDLDVSGSGVDYSQGRISTLELSFRWMMLVCTIPFAVKLSLKLDILRREVEIQRSLRCEVELVLSRVQYPSLSFAEKLKLALKLGSCLLTTSGPFVVKLNLRCLESNILRCEVEIGSEIGKLFIDNQRSLRCEVELALSGVQYPSLPISFAVKLKLALKLRSYLLTTSGPFVVKLNLRCLESNIIRCEVEIGSEIGKLFIDNQRSLRREVELAFGPFVVKLNLRCLESNILRCEVEIGSEIGKLFIDNQRSLHREVELVLSGVQYPMLTISSVVDLKSWMFGFELDILHCEVEIYSQANCAFESSILRLEVET</sequence>
<dbReference type="GO" id="GO:0006885">
    <property type="term" value="P:regulation of pH"/>
    <property type="evidence" value="ECO:0007669"/>
    <property type="project" value="TreeGrafter"/>
</dbReference>
<evidence type="ECO:0000256" key="8">
    <source>
        <dbReference type="ARBA" id="ARBA00023136"/>
    </source>
</evidence>
<evidence type="ECO:0000256" key="2">
    <source>
        <dbReference type="ARBA" id="ARBA00022448"/>
    </source>
</evidence>
<dbReference type="AlphaFoldDB" id="A0A6A2YTU5"/>
<comment type="similarity">
    <text evidence="9">Belongs to the monovalent cation:proton antiporter 2 (CPA2) transporter (TC 2.A.37) family. CHX (TC 2.A.37.4) subfamily.</text>
</comment>
<keyword evidence="3" id="KW-0633">Potassium transport</keyword>
<evidence type="ECO:0000256" key="3">
    <source>
        <dbReference type="ARBA" id="ARBA00022538"/>
    </source>
</evidence>
<keyword evidence="13" id="KW-1185">Reference proteome</keyword>
<evidence type="ECO:0000259" key="11">
    <source>
        <dbReference type="Pfam" id="PF00999"/>
    </source>
</evidence>
<keyword evidence="5" id="KW-0630">Potassium</keyword>
<dbReference type="Gene3D" id="1.20.1530.20">
    <property type="match status" value="1"/>
</dbReference>
<keyword evidence="2" id="KW-0813">Transport</keyword>
<dbReference type="GO" id="GO:1902600">
    <property type="term" value="P:proton transmembrane transport"/>
    <property type="evidence" value="ECO:0007669"/>
    <property type="project" value="InterPro"/>
</dbReference>
<evidence type="ECO:0000256" key="7">
    <source>
        <dbReference type="ARBA" id="ARBA00023065"/>
    </source>
</evidence>
<keyword evidence="4 10" id="KW-0812">Transmembrane</keyword>
<feature type="transmembrane region" description="Helical" evidence="10">
    <location>
        <begin position="199"/>
        <end position="216"/>
    </location>
</feature>
<evidence type="ECO:0000256" key="6">
    <source>
        <dbReference type="ARBA" id="ARBA00022989"/>
    </source>
</evidence>
<dbReference type="GO" id="GO:0012505">
    <property type="term" value="C:endomembrane system"/>
    <property type="evidence" value="ECO:0007669"/>
    <property type="project" value="TreeGrafter"/>
</dbReference>
<gene>
    <name evidence="12" type="ORF">F3Y22_tig00111234pilonHSYRG00123</name>
</gene>
<feature type="transmembrane region" description="Helical" evidence="10">
    <location>
        <begin position="134"/>
        <end position="157"/>
    </location>
</feature>
<dbReference type="GO" id="GO:0016020">
    <property type="term" value="C:membrane"/>
    <property type="evidence" value="ECO:0007669"/>
    <property type="project" value="UniProtKB-SubCell"/>
</dbReference>
<feature type="transmembrane region" description="Helical" evidence="10">
    <location>
        <begin position="258"/>
        <end position="282"/>
    </location>
</feature>
<dbReference type="EMBL" id="VEPZ02001277">
    <property type="protein sequence ID" value="KAE8682881.1"/>
    <property type="molecule type" value="Genomic_DNA"/>
</dbReference>
<dbReference type="GO" id="GO:0006813">
    <property type="term" value="P:potassium ion transport"/>
    <property type="evidence" value="ECO:0007669"/>
    <property type="project" value="UniProtKB-KW"/>
</dbReference>
<keyword evidence="8 10" id="KW-0472">Membrane</keyword>
<dbReference type="InterPro" id="IPR038770">
    <property type="entry name" value="Na+/solute_symporter_sf"/>
</dbReference>
<comment type="caution">
    <text evidence="12">The sequence shown here is derived from an EMBL/GenBank/DDBJ whole genome shotgun (WGS) entry which is preliminary data.</text>
</comment>
<evidence type="ECO:0000256" key="1">
    <source>
        <dbReference type="ARBA" id="ARBA00004141"/>
    </source>
</evidence>
<evidence type="ECO:0000256" key="5">
    <source>
        <dbReference type="ARBA" id="ARBA00022958"/>
    </source>
</evidence>
<dbReference type="Proteomes" id="UP000436088">
    <property type="component" value="Unassembled WGS sequence"/>
</dbReference>
<reference evidence="12" key="1">
    <citation type="submission" date="2019-09" db="EMBL/GenBank/DDBJ databases">
        <title>Draft genome information of white flower Hibiscus syriacus.</title>
        <authorList>
            <person name="Kim Y.-M."/>
        </authorList>
    </citation>
    <scope>NUCLEOTIDE SEQUENCE [LARGE SCALE GENOMIC DNA]</scope>
    <source>
        <strain evidence="12">YM2019G1</strain>
    </source>
</reference>
<feature type="domain" description="Cation/H+ exchanger transmembrane" evidence="11">
    <location>
        <begin position="194"/>
        <end position="317"/>
    </location>
</feature>
<dbReference type="PANTHER" id="PTHR32468:SF17">
    <property type="entry name" value="CATION_H(+) ANTIPORTER 4"/>
    <property type="match status" value="1"/>
</dbReference>
<dbReference type="InterPro" id="IPR050794">
    <property type="entry name" value="CPA2_transporter"/>
</dbReference>
<name>A0A6A2YTU5_HIBSY</name>
<dbReference type="Pfam" id="PF00999">
    <property type="entry name" value="Na_H_Exchanger"/>
    <property type="match status" value="1"/>
</dbReference>
<accession>A0A6A2YTU5</accession>
<proteinExistence type="inferred from homology"/>
<keyword evidence="6 10" id="KW-1133">Transmembrane helix</keyword>
<feature type="transmembrane region" description="Helical" evidence="10">
    <location>
        <begin position="169"/>
        <end position="187"/>
    </location>
</feature>
<dbReference type="GO" id="GO:0015297">
    <property type="term" value="F:antiporter activity"/>
    <property type="evidence" value="ECO:0007669"/>
    <property type="project" value="InterPro"/>
</dbReference>
<dbReference type="InterPro" id="IPR006153">
    <property type="entry name" value="Cation/H_exchanger_TM"/>
</dbReference>
<dbReference type="PANTHER" id="PTHR32468">
    <property type="entry name" value="CATION/H + ANTIPORTER"/>
    <property type="match status" value="1"/>
</dbReference>
<comment type="subcellular location">
    <subcellularLocation>
        <location evidence="1">Membrane</location>
        <topology evidence="1">Multi-pass membrane protein</topology>
    </subcellularLocation>
</comment>
<evidence type="ECO:0000256" key="10">
    <source>
        <dbReference type="SAM" id="Phobius"/>
    </source>
</evidence>
<keyword evidence="7" id="KW-0406">Ion transport</keyword>
<organism evidence="12 13">
    <name type="scientific">Hibiscus syriacus</name>
    <name type="common">Rose of Sharon</name>
    <dbReference type="NCBI Taxonomy" id="106335"/>
    <lineage>
        <taxon>Eukaryota</taxon>
        <taxon>Viridiplantae</taxon>
        <taxon>Streptophyta</taxon>
        <taxon>Embryophyta</taxon>
        <taxon>Tracheophyta</taxon>
        <taxon>Spermatophyta</taxon>
        <taxon>Magnoliopsida</taxon>
        <taxon>eudicotyledons</taxon>
        <taxon>Gunneridae</taxon>
        <taxon>Pentapetalae</taxon>
        <taxon>rosids</taxon>
        <taxon>malvids</taxon>
        <taxon>Malvales</taxon>
        <taxon>Malvaceae</taxon>
        <taxon>Malvoideae</taxon>
        <taxon>Hibiscus</taxon>
    </lineage>
</organism>
<evidence type="ECO:0000256" key="4">
    <source>
        <dbReference type="ARBA" id="ARBA00022692"/>
    </source>
</evidence>
<evidence type="ECO:0000256" key="9">
    <source>
        <dbReference type="ARBA" id="ARBA00038341"/>
    </source>
</evidence>
<evidence type="ECO:0000313" key="13">
    <source>
        <dbReference type="Proteomes" id="UP000436088"/>
    </source>
</evidence>
<evidence type="ECO:0000313" key="12">
    <source>
        <dbReference type="EMBL" id="KAE8682881.1"/>
    </source>
</evidence>
<protein>
    <recommendedName>
        <fullName evidence="11">Cation/H+ exchanger transmembrane domain-containing protein</fullName>
    </recommendedName>
</protein>